<comment type="subcellular location">
    <subcellularLocation>
        <location evidence="7">Endomembrane system</location>
        <topology evidence="7">Single-pass type I membrane protein</topology>
    </subcellularLocation>
</comment>
<dbReference type="Proteomes" id="UP001279734">
    <property type="component" value="Unassembled WGS sequence"/>
</dbReference>
<evidence type="ECO:0000256" key="1">
    <source>
        <dbReference type="ARBA" id="ARBA00022614"/>
    </source>
</evidence>
<dbReference type="Pfam" id="PF00560">
    <property type="entry name" value="LRR_1"/>
    <property type="match status" value="1"/>
</dbReference>
<organism evidence="11 12">
    <name type="scientific">Nepenthes gracilis</name>
    <name type="common">Slender pitcher plant</name>
    <dbReference type="NCBI Taxonomy" id="150966"/>
    <lineage>
        <taxon>Eukaryota</taxon>
        <taxon>Viridiplantae</taxon>
        <taxon>Streptophyta</taxon>
        <taxon>Embryophyta</taxon>
        <taxon>Tracheophyta</taxon>
        <taxon>Spermatophyta</taxon>
        <taxon>Magnoliopsida</taxon>
        <taxon>eudicotyledons</taxon>
        <taxon>Gunneridae</taxon>
        <taxon>Pentapetalae</taxon>
        <taxon>Caryophyllales</taxon>
        <taxon>Nepenthaceae</taxon>
        <taxon>Nepenthes</taxon>
    </lineage>
</organism>
<feature type="transmembrane region" description="Helical" evidence="9">
    <location>
        <begin position="402"/>
        <end position="425"/>
    </location>
</feature>
<protein>
    <recommendedName>
        <fullName evidence="10">Protein kinase domain-containing protein</fullName>
    </recommendedName>
</protein>
<keyword evidence="1" id="KW-0433">Leucine-rich repeat</keyword>
<dbReference type="InterPro" id="IPR001245">
    <property type="entry name" value="Ser-Thr/Tyr_kinase_cat_dom"/>
</dbReference>
<dbReference type="GO" id="GO:0012505">
    <property type="term" value="C:endomembrane system"/>
    <property type="evidence" value="ECO:0007669"/>
    <property type="project" value="UniProtKB-SubCell"/>
</dbReference>
<dbReference type="SUPFAM" id="SSF52058">
    <property type="entry name" value="L domain-like"/>
    <property type="match status" value="1"/>
</dbReference>
<dbReference type="AlphaFoldDB" id="A0AAD3SRP6"/>
<evidence type="ECO:0000259" key="10">
    <source>
        <dbReference type="PROSITE" id="PS50011"/>
    </source>
</evidence>
<dbReference type="Pfam" id="PF08263">
    <property type="entry name" value="LRRNT_2"/>
    <property type="match status" value="1"/>
</dbReference>
<evidence type="ECO:0000256" key="2">
    <source>
        <dbReference type="ARBA" id="ARBA00022692"/>
    </source>
</evidence>
<dbReference type="PROSITE" id="PS50011">
    <property type="entry name" value="PROTEIN_KINASE_DOM"/>
    <property type="match status" value="1"/>
</dbReference>
<keyword evidence="6 9" id="KW-0472">Membrane</keyword>
<dbReference type="FunFam" id="3.80.10.10:FF:000129">
    <property type="entry name" value="Leucine-rich repeat receptor-like kinase"/>
    <property type="match status" value="1"/>
</dbReference>
<dbReference type="GO" id="GO:0004672">
    <property type="term" value="F:protein kinase activity"/>
    <property type="evidence" value="ECO:0007669"/>
    <property type="project" value="InterPro"/>
</dbReference>
<dbReference type="Gene3D" id="3.30.200.20">
    <property type="entry name" value="Phosphorylase Kinase, domain 1"/>
    <property type="match status" value="1"/>
</dbReference>
<feature type="compositionally biased region" description="Polar residues" evidence="8">
    <location>
        <begin position="385"/>
        <end position="395"/>
    </location>
</feature>
<evidence type="ECO:0000256" key="9">
    <source>
        <dbReference type="SAM" id="Phobius"/>
    </source>
</evidence>
<dbReference type="InterPro" id="IPR000719">
    <property type="entry name" value="Prot_kinase_dom"/>
</dbReference>
<feature type="compositionally biased region" description="Low complexity" evidence="8">
    <location>
        <begin position="316"/>
        <end position="347"/>
    </location>
</feature>
<name>A0AAD3SRP6_NEPGR</name>
<evidence type="ECO:0000256" key="5">
    <source>
        <dbReference type="ARBA" id="ARBA00022989"/>
    </source>
</evidence>
<keyword evidence="12" id="KW-1185">Reference proteome</keyword>
<dbReference type="PANTHER" id="PTHR46084:SF4">
    <property type="entry name" value="PROTEIN KINASE DOMAIN-CONTAINING PROTEIN"/>
    <property type="match status" value="1"/>
</dbReference>
<evidence type="ECO:0000256" key="3">
    <source>
        <dbReference type="ARBA" id="ARBA00022729"/>
    </source>
</evidence>
<gene>
    <name evidence="11" type="ORF">Nepgr_017257</name>
</gene>
<keyword evidence="4" id="KW-0677">Repeat</keyword>
<comment type="caution">
    <text evidence="11">The sequence shown here is derived from an EMBL/GenBank/DDBJ whole genome shotgun (WGS) entry which is preliminary data.</text>
</comment>
<evidence type="ECO:0000256" key="4">
    <source>
        <dbReference type="ARBA" id="ARBA00022737"/>
    </source>
</evidence>
<dbReference type="InterPro" id="IPR001611">
    <property type="entry name" value="Leu-rich_rpt"/>
</dbReference>
<dbReference type="GO" id="GO:0005524">
    <property type="term" value="F:ATP binding"/>
    <property type="evidence" value="ECO:0007669"/>
    <property type="project" value="InterPro"/>
</dbReference>
<reference evidence="11" key="1">
    <citation type="submission" date="2023-05" db="EMBL/GenBank/DDBJ databases">
        <title>Nepenthes gracilis genome sequencing.</title>
        <authorList>
            <person name="Fukushima K."/>
        </authorList>
    </citation>
    <scope>NUCLEOTIDE SEQUENCE</scope>
    <source>
        <strain evidence="11">SING2019-196</strain>
    </source>
</reference>
<feature type="compositionally biased region" description="Low complexity" evidence="8">
    <location>
        <begin position="254"/>
        <end position="267"/>
    </location>
</feature>
<dbReference type="Gene3D" id="3.80.10.10">
    <property type="entry name" value="Ribonuclease Inhibitor"/>
    <property type="match status" value="1"/>
</dbReference>
<keyword evidence="3" id="KW-0732">Signal</keyword>
<feature type="domain" description="Protein kinase" evidence="10">
    <location>
        <begin position="465"/>
        <end position="737"/>
    </location>
</feature>
<dbReference type="InterPro" id="IPR011009">
    <property type="entry name" value="Kinase-like_dom_sf"/>
</dbReference>
<dbReference type="EMBL" id="BSYO01000015">
    <property type="protein sequence ID" value="GMH15416.1"/>
    <property type="molecule type" value="Genomic_DNA"/>
</dbReference>
<sequence length="753" mass="82338">MRKMNDCWTINRLWRWLVVVLISLMNQKLLLSWSLNDEGMALLRFRDRVVTDPFGALSSWGENIGETDPCSWFGVECADGNVVSLNLRDLCLQGILAPELGCLTHAKSIILRNNSFSGVIPEEIGELKELEMLDLGYNNFSGQLPPQLAITLSVLLLDNNGILHCMSPELEELKMVSEVQIDKNYLPDAVKELPYEMKTEASGATAENWKASPFTWIRHIATAEDPVHRRALISVRRLRGKNISASPPSPPSKSPSSQPSVSSSSPPSQSPPSKKKSPPSESSSSPSQSPSKNKSPRSKSSSSPSQSPPPKKKSPPSESSSSPSQSPPSKSKSPPSESSSSPSQSPPSKKKSLVTAKSPPPHSPKKAESPSSHEPLPPSPISVRSAASNTTAPSSKNYKSHVAVIVPATIGGFMVLASALGIFFCRSNKISTVRPWATGLSGQLQKVFVTGVPKLKRSELETACEDFSNVIGSSSVGTMYKGTLSNGVEIAVMSFVLASTKDWSKNLETHFRKKVDTLSKVNHKNFVNLLGYCEEDQHFTRMMVFEYAPSGTLSEHLHIREAEHLDWGMRLRIAMGIAYCLEHMHRLNPPIAHRNLTSSCVNLSEDYAAKISDFGFSDDVIAGTSPTSTNLSNTSSADLEDDVYRFGVVLLEMITGWVPYSMDNGSLEDWTSDYLMGTRTLQEMIDPTLGFYDVEQLERIDEVIRSCVLNNPPAIEEVTARLREITGINPGGAAPKLSPLWWAELEIQSVDGS</sequence>
<evidence type="ECO:0000256" key="8">
    <source>
        <dbReference type="SAM" id="MobiDB-lite"/>
    </source>
</evidence>
<dbReference type="Gene3D" id="1.10.510.10">
    <property type="entry name" value="Transferase(Phosphotransferase) domain 1"/>
    <property type="match status" value="1"/>
</dbReference>
<dbReference type="InterPro" id="IPR032675">
    <property type="entry name" value="LRR_dom_sf"/>
</dbReference>
<accession>A0AAD3SRP6</accession>
<evidence type="ECO:0000256" key="7">
    <source>
        <dbReference type="ARBA" id="ARBA00046288"/>
    </source>
</evidence>
<feature type="region of interest" description="Disordered" evidence="8">
    <location>
        <begin position="240"/>
        <end position="395"/>
    </location>
</feature>
<dbReference type="PANTHER" id="PTHR46084">
    <property type="entry name" value="PROTEIN MALE DISCOVERER 2"/>
    <property type="match status" value="1"/>
</dbReference>
<proteinExistence type="predicted"/>
<dbReference type="SUPFAM" id="SSF56112">
    <property type="entry name" value="Protein kinase-like (PK-like)"/>
    <property type="match status" value="1"/>
</dbReference>
<keyword evidence="5 9" id="KW-1133">Transmembrane helix</keyword>
<evidence type="ECO:0000313" key="12">
    <source>
        <dbReference type="Proteomes" id="UP001279734"/>
    </source>
</evidence>
<dbReference type="Pfam" id="PF07714">
    <property type="entry name" value="PK_Tyr_Ser-Thr"/>
    <property type="match status" value="1"/>
</dbReference>
<feature type="compositionally biased region" description="Low complexity" evidence="8">
    <location>
        <begin position="279"/>
        <end position="305"/>
    </location>
</feature>
<dbReference type="FunFam" id="3.30.200.20:FF:000489">
    <property type="entry name" value="Inactive receptor-like serine/threonine-protein kinase"/>
    <property type="match status" value="1"/>
</dbReference>
<evidence type="ECO:0000256" key="6">
    <source>
        <dbReference type="ARBA" id="ARBA00023136"/>
    </source>
</evidence>
<keyword evidence="2 9" id="KW-0812">Transmembrane</keyword>
<dbReference type="InterPro" id="IPR013210">
    <property type="entry name" value="LRR_N_plant-typ"/>
</dbReference>
<evidence type="ECO:0000313" key="11">
    <source>
        <dbReference type="EMBL" id="GMH15416.1"/>
    </source>
</evidence>